<evidence type="ECO:0000256" key="3">
    <source>
        <dbReference type="ARBA" id="ARBA00004798"/>
    </source>
</evidence>
<dbReference type="InterPro" id="IPR005995">
    <property type="entry name" value="Pgm_bpd_ind"/>
</dbReference>
<dbReference type="Pfam" id="PF01676">
    <property type="entry name" value="Metalloenzyme"/>
    <property type="match status" value="1"/>
</dbReference>
<evidence type="ECO:0000256" key="4">
    <source>
        <dbReference type="ARBA" id="ARBA00008819"/>
    </source>
</evidence>
<dbReference type="SUPFAM" id="SSF53649">
    <property type="entry name" value="Alkaline phosphatase-like"/>
    <property type="match status" value="1"/>
</dbReference>
<dbReference type="CDD" id="cd16010">
    <property type="entry name" value="iPGM"/>
    <property type="match status" value="1"/>
</dbReference>
<comment type="caution">
    <text evidence="14">The sequence shown here is derived from an EMBL/GenBank/DDBJ whole genome shotgun (WGS) entry which is preliminary data.</text>
</comment>
<evidence type="ECO:0000256" key="1">
    <source>
        <dbReference type="ARBA" id="ARBA00000370"/>
    </source>
</evidence>
<organism evidence="14 15">
    <name type="scientific">Chondromyces apiculatus DSM 436</name>
    <dbReference type="NCBI Taxonomy" id="1192034"/>
    <lineage>
        <taxon>Bacteria</taxon>
        <taxon>Pseudomonadati</taxon>
        <taxon>Myxococcota</taxon>
        <taxon>Polyangia</taxon>
        <taxon>Polyangiales</taxon>
        <taxon>Polyangiaceae</taxon>
        <taxon>Chondromyces</taxon>
    </lineage>
</organism>
<evidence type="ECO:0000259" key="13">
    <source>
        <dbReference type="Pfam" id="PF06415"/>
    </source>
</evidence>
<evidence type="ECO:0000256" key="9">
    <source>
        <dbReference type="NCBIfam" id="TIGR01307"/>
    </source>
</evidence>
<dbReference type="PANTHER" id="PTHR31637:SF0">
    <property type="entry name" value="2,3-BISPHOSPHOGLYCERATE-INDEPENDENT PHOSPHOGLYCERATE MUTASE"/>
    <property type="match status" value="1"/>
</dbReference>
<accession>A0A017T8I5</accession>
<dbReference type="GO" id="GO:0006096">
    <property type="term" value="P:glycolytic process"/>
    <property type="evidence" value="ECO:0007669"/>
    <property type="project" value="UniProtKB-UniRule"/>
</dbReference>
<evidence type="ECO:0000313" key="15">
    <source>
        <dbReference type="Proteomes" id="UP000019678"/>
    </source>
</evidence>
<name>A0A017T8I5_9BACT</name>
<dbReference type="STRING" id="1192034.CAP_3737"/>
<dbReference type="SUPFAM" id="SSF64158">
    <property type="entry name" value="2,3-Bisphosphoglycerate-independent phosphoglycerate mutase, substrate-binding domain"/>
    <property type="match status" value="1"/>
</dbReference>
<dbReference type="eggNOG" id="COG0696">
    <property type="taxonomic scope" value="Bacteria"/>
</dbReference>
<evidence type="ECO:0000256" key="8">
    <source>
        <dbReference type="ARBA" id="ARBA00023235"/>
    </source>
</evidence>
<keyword evidence="6" id="KW-0324">Glycolysis</keyword>
<dbReference type="PIRSF" id="PIRSF001492">
    <property type="entry name" value="IPGAM"/>
    <property type="match status" value="1"/>
</dbReference>
<dbReference type="AlphaFoldDB" id="A0A017T8I5"/>
<comment type="similarity">
    <text evidence="4">Belongs to the BPG-independent phosphoglycerate mutase family.</text>
</comment>
<comment type="catalytic activity">
    <reaction evidence="1">
        <text>(2R)-2-phosphoglycerate = (2R)-3-phosphoglycerate</text>
        <dbReference type="Rhea" id="RHEA:15901"/>
        <dbReference type="ChEBI" id="CHEBI:58272"/>
        <dbReference type="ChEBI" id="CHEBI:58289"/>
        <dbReference type="EC" id="5.4.2.12"/>
    </reaction>
</comment>
<keyword evidence="7 11" id="KW-0464">Manganese</keyword>
<dbReference type="GO" id="GO:0004619">
    <property type="term" value="F:phosphoglycerate mutase activity"/>
    <property type="evidence" value="ECO:0007669"/>
    <property type="project" value="UniProtKB-UniRule"/>
</dbReference>
<evidence type="ECO:0000256" key="2">
    <source>
        <dbReference type="ARBA" id="ARBA00001936"/>
    </source>
</evidence>
<feature type="binding site" evidence="11">
    <location>
        <position position="431"/>
    </location>
    <ligand>
        <name>Mn(2+)</name>
        <dbReference type="ChEBI" id="CHEBI:29035"/>
        <label>1</label>
    </ligand>
</feature>
<feature type="binding site" evidence="11">
    <location>
        <position position="435"/>
    </location>
    <ligand>
        <name>Mn(2+)</name>
        <dbReference type="ChEBI" id="CHEBI:29035"/>
        <label>1</label>
    </ligand>
</feature>
<dbReference type="InterPro" id="IPR006124">
    <property type="entry name" value="Metalloenzyme"/>
</dbReference>
<dbReference type="GO" id="GO:0030145">
    <property type="term" value="F:manganese ion binding"/>
    <property type="evidence" value="ECO:0007669"/>
    <property type="project" value="InterPro"/>
</dbReference>
<dbReference type="Pfam" id="PF06415">
    <property type="entry name" value="iPGM_N"/>
    <property type="match status" value="1"/>
</dbReference>
<feature type="binding site" evidence="11">
    <location>
        <position position="473"/>
    </location>
    <ligand>
        <name>Mn(2+)</name>
        <dbReference type="ChEBI" id="CHEBI:29035"/>
        <label>2</label>
    </ligand>
</feature>
<feature type="domain" description="BPG-independent PGAM N-terminal" evidence="13">
    <location>
        <begin position="91"/>
        <end position="297"/>
    </location>
</feature>
<feature type="binding site" evidence="11">
    <location>
        <position position="21"/>
    </location>
    <ligand>
        <name>Mn(2+)</name>
        <dbReference type="ChEBI" id="CHEBI:29035"/>
        <label>2</label>
    </ligand>
</feature>
<keyword evidence="8" id="KW-0413">Isomerase</keyword>
<keyword evidence="15" id="KW-1185">Reference proteome</keyword>
<evidence type="ECO:0000256" key="5">
    <source>
        <dbReference type="ARBA" id="ARBA00022723"/>
    </source>
</evidence>
<dbReference type="GO" id="GO:0005829">
    <property type="term" value="C:cytosol"/>
    <property type="evidence" value="ECO:0007669"/>
    <property type="project" value="TreeGrafter"/>
</dbReference>
<reference evidence="14 15" key="1">
    <citation type="submission" date="2013-05" db="EMBL/GenBank/DDBJ databases">
        <title>Genome assembly of Chondromyces apiculatus DSM 436.</title>
        <authorList>
            <person name="Sharma G."/>
            <person name="Khatri I."/>
            <person name="Kaur C."/>
            <person name="Mayilraj S."/>
            <person name="Subramanian S."/>
        </authorList>
    </citation>
    <scope>NUCLEOTIDE SEQUENCE [LARGE SCALE GENOMIC DNA]</scope>
    <source>
        <strain evidence="14 15">DSM 436</strain>
    </source>
</reference>
<evidence type="ECO:0000256" key="10">
    <source>
        <dbReference type="PIRSR" id="PIRSR001492-1"/>
    </source>
</evidence>
<dbReference type="RefSeq" id="WP_044243158.1">
    <property type="nucleotide sequence ID" value="NZ_ASRX01000028.1"/>
</dbReference>
<sequence>MSHAAPPSVGRPRPLVLCVLDGFGEQTGADGNAGVLARMPRLAEIARSSPRTTLAASGADVGLHEGALGCSATGHLGLGAGRIPRTERVRIDEALALEKLATNEVLAHTFTIAKEILNSRLHLFCLVSTADVHASRAHLHEVIRMARFFEVQVVLHAFLDGRHASAEAAWELLAPVEETLRGTGVIGTLSGRHFAMDRSGRWDRTWTTYQAIVRGQANHATTAFDALQEGHAMGITEDWLPPVRIGEYEGMVGTFMADFASNVPSWKWFGEEVGLSLNVRADRMRQLSAMFVRHDLPAEVTEWLSDRGKAVHAFQEHCYRTLVEHDPAMGLPVAFPREVVSDSFGEVIASAGFTQLRCAESEKEPHVTWMFSGGHAAPFTGEERRIVPSPRDVERYAERPEMSAAKVAEEAAAAVTGGAFDFILVNFANVDALAHAQNVEAAGRGLAAVDAGIGVIADAVRAAGGALVITAAHGSGAQTAQPAENQEGLHGELARAPVPFYYVNEADAAVSLRSGGRLEDVAPTLLEILGLPQPAGMTGRSLRAPA</sequence>
<dbReference type="NCBIfam" id="TIGR01307">
    <property type="entry name" value="pgm_bpd_ind"/>
    <property type="match status" value="1"/>
</dbReference>
<dbReference type="UniPathway" id="UPA00109">
    <property type="reaction ID" value="UER00186"/>
</dbReference>
<evidence type="ECO:0000256" key="7">
    <source>
        <dbReference type="ARBA" id="ARBA00023211"/>
    </source>
</evidence>
<evidence type="ECO:0000313" key="14">
    <source>
        <dbReference type="EMBL" id="EYF04926.1"/>
    </source>
</evidence>
<evidence type="ECO:0000259" key="12">
    <source>
        <dbReference type="Pfam" id="PF01676"/>
    </source>
</evidence>
<dbReference type="InterPro" id="IPR011258">
    <property type="entry name" value="BPG-indep_PGM_N"/>
</dbReference>
<feature type="domain" description="Metalloenzyme" evidence="12">
    <location>
        <begin position="14"/>
        <end position="532"/>
    </location>
</feature>
<dbReference type="EMBL" id="ASRX01000028">
    <property type="protein sequence ID" value="EYF04926.1"/>
    <property type="molecule type" value="Genomic_DNA"/>
</dbReference>
<dbReference type="InterPro" id="IPR017850">
    <property type="entry name" value="Alkaline_phosphatase_core_sf"/>
</dbReference>
<dbReference type="OrthoDB" id="9800863at2"/>
<protein>
    <recommendedName>
        <fullName evidence="9">2,3-bisphosphoglycerate-independent phosphoglycerate mutase</fullName>
        <ecNumber evidence="9">5.4.2.12</ecNumber>
    </recommendedName>
</protein>
<proteinExistence type="inferred from homology"/>
<comment type="cofactor">
    <cofactor evidence="2">
        <name>Mn(2+)</name>
        <dbReference type="ChEBI" id="CHEBI:29035"/>
    </cofactor>
</comment>
<feature type="active site" description="Phosphoserine intermediate" evidence="10">
    <location>
        <position position="71"/>
    </location>
</feature>
<feature type="binding site" evidence="11">
    <location>
        <position position="71"/>
    </location>
    <ligand>
        <name>Mn(2+)</name>
        <dbReference type="ChEBI" id="CHEBI:29035"/>
        <label>2</label>
    </ligand>
</feature>
<comment type="pathway">
    <text evidence="3">Carbohydrate degradation; glycolysis; pyruvate from D-glyceraldehyde 3-phosphate: step 3/5.</text>
</comment>
<dbReference type="EC" id="5.4.2.12" evidence="9"/>
<dbReference type="Gene3D" id="3.40.1450.10">
    <property type="entry name" value="BPG-independent phosphoglycerate mutase, domain B"/>
    <property type="match status" value="1"/>
</dbReference>
<dbReference type="Proteomes" id="UP000019678">
    <property type="component" value="Unassembled WGS sequence"/>
</dbReference>
<evidence type="ECO:0000256" key="11">
    <source>
        <dbReference type="PIRSR" id="PIRSR001492-3"/>
    </source>
</evidence>
<gene>
    <name evidence="14" type="ORF">CAP_3737</name>
</gene>
<dbReference type="InterPro" id="IPR036646">
    <property type="entry name" value="PGAM_B_sf"/>
</dbReference>
<dbReference type="GO" id="GO:0006007">
    <property type="term" value="P:glucose catabolic process"/>
    <property type="evidence" value="ECO:0007669"/>
    <property type="project" value="InterPro"/>
</dbReference>
<dbReference type="Gene3D" id="3.40.720.10">
    <property type="entry name" value="Alkaline Phosphatase, subunit A"/>
    <property type="match status" value="1"/>
</dbReference>
<dbReference type="PANTHER" id="PTHR31637">
    <property type="entry name" value="2,3-BISPHOSPHOGLYCERATE-INDEPENDENT PHOSPHOGLYCERATE MUTASE"/>
    <property type="match status" value="1"/>
</dbReference>
<evidence type="ECO:0000256" key="6">
    <source>
        <dbReference type="ARBA" id="ARBA00023152"/>
    </source>
</evidence>
<keyword evidence="5 11" id="KW-0479">Metal-binding</keyword>